<dbReference type="SUPFAM" id="SSF47226">
    <property type="entry name" value="Histidine-containing phosphotransfer domain, HPT domain"/>
    <property type="match status" value="1"/>
</dbReference>
<dbReference type="SUPFAM" id="SSF55874">
    <property type="entry name" value="ATPase domain of HSP90 chaperone/DNA topoisomerase II/histidine kinase"/>
    <property type="match status" value="1"/>
</dbReference>
<dbReference type="CDD" id="cd16922">
    <property type="entry name" value="HATPase_EvgS-ArcB-TorS-like"/>
    <property type="match status" value="1"/>
</dbReference>
<keyword evidence="7" id="KW-0067">ATP-binding</keyword>
<dbReference type="SMART" id="SM00448">
    <property type="entry name" value="REC"/>
    <property type="match status" value="1"/>
</dbReference>
<dbReference type="Gene3D" id="1.10.287.130">
    <property type="match status" value="1"/>
</dbReference>
<keyword evidence="4" id="KW-0808">Transferase</keyword>
<evidence type="ECO:0000256" key="3">
    <source>
        <dbReference type="ARBA" id="ARBA00022553"/>
    </source>
</evidence>
<accession>A0A7W9ZI63</accession>
<evidence type="ECO:0000256" key="6">
    <source>
        <dbReference type="ARBA" id="ARBA00022777"/>
    </source>
</evidence>
<dbReference type="GO" id="GO:0005524">
    <property type="term" value="F:ATP binding"/>
    <property type="evidence" value="ECO:0007669"/>
    <property type="project" value="UniProtKB-KW"/>
</dbReference>
<dbReference type="InterPro" id="IPR036641">
    <property type="entry name" value="HPT_dom_sf"/>
</dbReference>
<evidence type="ECO:0000256" key="9">
    <source>
        <dbReference type="ARBA" id="ARBA00064003"/>
    </source>
</evidence>
<dbReference type="Gene3D" id="3.30.565.10">
    <property type="entry name" value="Histidine kinase-like ATPase, C-terminal domain"/>
    <property type="match status" value="1"/>
</dbReference>
<evidence type="ECO:0000256" key="7">
    <source>
        <dbReference type="ARBA" id="ARBA00022840"/>
    </source>
</evidence>
<dbReference type="InterPro" id="IPR036890">
    <property type="entry name" value="HATPase_C_sf"/>
</dbReference>
<dbReference type="AlphaFoldDB" id="A0A7W9ZI63"/>
<dbReference type="Proteomes" id="UP000544872">
    <property type="component" value="Unassembled WGS sequence"/>
</dbReference>
<dbReference type="CDD" id="cd00082">
    <property type="entry name" value="HisKA"/>
    <property type="match status" value="1"/>
</dbReference>
<dbReference type="InterPro" id="IPR036097">
    <property type="entry name" value="HisK_dim/P_sf"/>
</dbReference>
<evidence type="ECO:0000256" key="5">
    <source>
        <dbReference type="ARBA" id="ARBA00022741"/>
    </source>
</evidence>
<evidence type="ECO:0000256" key="8">
    <source>
        <dbReference type="ARBA" id="ARBA00023012"/>
    </source>
</evidence>
<proteinExistence type="predicted"/>
<dbReference type="InterPro" id="IPR005467">
    <property type="entry name" value="His_kinase_dom"/>
</dbReference>
<comment type="catalytic activity">
    <reaction evidence="1">
        <text>ATP + protein L-histidine = ADP + protein N-phospho-L-histidine.</text>
        <dbReference type="EC" id="2.7.13.3"/>
    </reaction>
</comment>
<name>A0A7W9ZI63_NOVIT</name>
<dbReference type="InterPro" id="IPR011006">
    <property type="entry name" value="CheY-like_superfamily"/>
</dbReference>
<evidence type="ECO:0000256" key="12">
    <source>
        <dbReference type="SAM" id="Phobius"/>
    </source>
</evidence>
<organism evidence="15 16">
    <name type="scientific">Novispirillum itersonii</name>
    <name type="common">Aquaspirillum itersonii</name>
    <dbReference type="NCBI Taxonomy" id="189"/>
    <lineage>
        <taxon>Bacteria</taxon>
        <taxon>Pseudomonadati</taxon>
        <taxon>Pseudomonadota</taxon>
        <taxon>Alphaproteobacteria</taxon>
        <taxon>Rhodospirillales</taxon>
        <taxon>Novispirillaceae</taxon>
        <taxon>Novispirillum</taxon>
    </lineage>
</organism>
<feature type="domain" description="Response regulatory" evidence="14">
    <location>
        <begin position="611"/>
        <end position="728"/>
    </location>
</feature>
<evidence type="ECO:0000256" key="1">
    <source>
        <dbReference type="ARBA" id="ARBA00000085"/>
    </source>
</evidence>
<dbReference type="InterPro" id="IPR004358">
    <property type="entry name" value="Sig_transdc_His_kin-like_C"/>
</dbReference>
<dbReference type="CDD" id="cd17546">
    <property type="entry name" value="REC_hyHK_CKI1_RcsC-like"/>
    <property type="match status" value="1"/>
</dbReference>
<reference evidence="15 16" key="1">
    <citation type="submission" date="2020-08" db="EMBL/GenBank/DDBJ databases">
        <title>Genomic Encyclopedia of Type Strains, Phase IV (KMG-IV): sequencing the most valuable type-strain genomes for metagenomic binning, comparative biology and taxonomic classification.</title>
        <authorList>
            <person name="Goeker M."/>
        </authorList>
    </citation>
    <scope>NUCLEOTIDE SEQUENCE [LARGE SCALE GENOMIC DNA]</scope>
    <source>
        <strain evidence="15 16">DSM 11590</strain>
    </source>
</reference>
<comment type="subunit">
    <text evidence="9">At low DSF concentrations, interacts with RpfF.</text>
</comment>
<keyword evidence="12" id="KW-1133">Transmembrane helix</keyword>
<keyword evidence="6 15" id="KW-0418">Kinase</keyword>
<evidence type="ECO:0000259" key="13">
    <source>
        <dbReference type="PROSITE" id="PS50109"/>
    </source>
</evidence>
<dbReference type="SUPFAM" id="SSF52172">
    <property type="entry name" value="CheY-like"/>
    <property type="match status" value="1"/>
</dbReference>
<keyword evidence="5" id="KW-0547">Nucleotide-binding</keyword>
<dbReference type="Pfam" id="PF00072">
    <property type="entry name" value="Response_reg"/>
    <property type="match status" value="1"/>
</dbReference>
<dbReference type="Gene3D" id="1.20.120.160">
    <property type="entry name" value="HPT domain"/>
    <property type="match status" value="1"/>
</dbReference>
<dbReference type="PRINTS" id="PR00344">
    <property type="entry name" value="BCTRLSENSOR"/>
</dbReference>
<evidence type="ECO:0000313" key="15">
    <source>
        <dbReference type="EMBL" id="MBB6211943.1"/>
    </source>
</evidence>
<dbReference type="Pfam" id="PF00512">
    <property type="entry name" value="HisKA"/>
    <property type="match status" value="1"/>
</dbReference>
<dbReference type="GO" id="GO:0005886">
    <property type="term" value="C:plasma membrane"/>
    <property type="evidence" value="ECO:0007669"/>
    <property type="project" value="UniProtKB-SubCell"/>
</dbReference>
<dbReference type="RefSeq" id="WP_184265164.1">
    <property type="nucleotide sequence ID" value="NZ_JACIIX010000015.1"/>
</dbReference>
<gene>
    <name evidence="15" type="ORF">FHS48_003389</name>
</gene>
<dbReference type="PROSITE" id="PS50110">
    <property type="entry name" value="RESPONSE_REGULATORY"/>
    <property type="match status" value="1"/>
</dbReference>
<feature type="domain" description="Histidine kinase" evidence="13">
    <location>
        <begin position="237"/>
        <end position="456"/>
    </location>
</feature>
<evidence type="ECO:0000313" key="16">
    <source>
        <dbReference type="Proteomes" id="UP000544872"/>
    </source>
</evidence>
<dbReference type="EC" id="2.7.13.3" evidence="2"/>
<evidence type="ECO:0000256" key="10">
    <source>
        <dbReference type="ARBA" id="ARBA00068150"/>
    </source>
</evidence>
<dbReference type="InterPro" id="IPR001789">
    <property type="entry name" value="Sig_transdc_resp-reg_receiver"/>
</dbReference>
<sequence>MNWRMRVGLTMTVMGLLFISALACFLLLLDRKTEAMGSVSEDMVWSTYQFDREVMKLEVAMREAAPAPTEANLETVRLSADILISRLMILREGQMVRLLAEAGLYPQLIDVVSRADRIIAEFDSIDQDGKLTERLEYLAGLVKRLRNDTSEITALANQARADRISDGRAQDVQIYLIMGGLVAAMMLAMLGVAWLLFRQIREIETSRTNLTLLSDKLRDAAARAEAGSRAKSEFLATMSHEIRTPMNGVIGMTDLLLEGQLDARQRHRALTIRKSAEHLLDLINDILDFSKLEANRVVLQESDFSLTDLVESVPEMLVARAAEKDLELVVTLYPEICRDVRGDASRLRQVLVNLVGNAIKFTDYGGIEIVVRPGESDIDRIRFEVIDTGIGIPEDEQIRLFQLFTQIDGSDTRTRGGTGLGLAISKRIVDCMGGRIGVSSTPGSGSTFWFEVPLPSTGAVHHIVPPQLRGRSVALVSPRDFLGRAMRHQLKIMGFSVDLMTTDAAAQLSYGGNHDLLITDGLLLLPPALQTLPWLTLPETGSEADALKRLPQQPGKVVLVRPLTPRHVLRALSEVMGLEPIEVDELPRVRQTQPSGPVAAVTADTGLAPPRVLVAEDNPVNQQVIAGFLELAGCDLEIVGTGTEAVAAVRRAPFDVVLMDVQMPGMDGLEATRRIRALGGAGLSVPIIALTANAMPGDERRCLEAGMNGYVAKPVDRVRLSAALRPYIALRGDAPAPGSVADLINLQILGGLVETLGEDAVNRLLKTFAEDSLSRVQGMRLSWVQGGLMAGGDHVRAELHSIVGAAVGIGMKRVTLLCEQIREAVIANVGSEVERLMDQLEAVLRAQPRTWQAITEATGTADAPAARPVAEGEVIPLRKPGM</sequence>
<dbReference type="PANTHER" id="PTHR45339">
    <property type="entry name" value="HYBRID SIGNAL TRANSDUCTION HISTIDINE KINASE J"/>
    <property type="match status" value="1"/>
</dbReference>
<evidence type="ECO:0000259" key="14">
    <source>
        <dbReference type="PROSITE" id="PS50110"/>
    </source>
</evidence>
<dbReference type="InterPro" id="IPR003594">
    <property type="entry name" value="HATPase_dom"/>
</dbReference>
<keyword evidence="16" id="KW-1185">Reference proteome</keyword>
<evidence type="ECO:0000256" key="2">
    <source>
        <dbReference type="ARBA" id="ARBA00012438"/>
    </source>
</evidence>
<keyword evidence="8" id="KW-0902">Two-component regulatory system</keyword>
<dbReference type="SMART" id="SM00388">
    <property type="entry name" value="HisKA"/>
    <property type="match status" value="1"/>
</dbReference>
<dbReference type="PROSITE" id="PS50109">
    <property type="entry name" value="HIS_KIN"/>
    <property type="match status" value="1"/>
</dbReference>
<dbReference type="GO" id="GO:0000155">
    <property type="term" value="F:phosphorelay sensor kinase activity"/>
    <property type="evidence" value="ECO:0007669"/>
    <property type="project" value="InterPro"/>
</dbReference>
<dbReference type="SUPFAM" id="SSF47384">
    <property type="entry name" value="Homodimeric domain of signal transducing histidine kinase"/>
    <property type="match status" value="1"/>
</dbReference>
<keyword evidence="12" id="KW-0472">Membrane</keyword>
<keyword evidence="3 11" id="KW-0597">Phosphoprotein</keyword>
<dbReference type="SMART" id="SM00387">
    <property type="entry name" value="HATPase_c"/>
    <property type="match status" value="1"/>
</dbReference>
<evidence type="ECO:0000256" key="4">
    <source>
        <dbReference type="ARBA" id="ARBA00022679"/>
    </source>
</evidence>
<dbReference type="PANTHER" id="PTHR45339:SF5">
    <property type="entry name" value="HISTIDINE KINASE"/>
    <property type="match status" value="1"/>
</dbReference>
<feature type="modified residue" description="4-aspartylphosphate" evidence="11">
    <location>
        <position position="660"/>
    </location>
</feature>
<feature type="transmembrane region" description="Helical" evidence="12">
    <location>
        <begin position="174"/>
        <end position="197"/>
    </location>
</feature>
<dbReference type="Pfam" id="PF02518">
    <property type="entry name" value="HATPase_c"/>
    <property type="match status" value="1"/>
</dbReference>
<dbReference type="FunFam" id="3.30.565.10:FF:000010">
    <property type="entry name" value="Sensor histidine kinase RcsC"/>
    <property type="match status" value="1"/>
</dbReference>
<dbReference type="PROSITE" id="PS51257">
    <property type="entry name" value="PROKAR_LIPOPROTEIN"/>
    <property type="match status" value="1"/>
</dbReference>
<keyword evidence="12" id="KW-0812">Transmembrane</keyword>
<dbReference type="Gene3D" id="3.40.50.2300">
    <property type="match status" value="1"/>
</dbReference>
<evidence type="ECO:0000256" key="11">
    <source>
        <dbReference type="PROSITE-ProRule" id="PRU00169"/>
    </source>
</evidence>
<dbReference type="InterPro" id="IPR003661">
    <property type="entry name" value="HisK_dim/P_dom"/>
</dbReference>
<protein>
    <recommendedName>
        <fullName evidence="10">Sensory/regulatory protein RpfC</fullName>
        <ecNumber evidence="2">2.7.13.3</ecNumber>
    </recommendedName>
</protein>
<dbReference type="EMBL" id="JACIIX010000015">
    <property type="protein sequence ID" value="MBB6211943.1"/>
    <property type="molecule type" value="Genomic_DNA"/>
</dbReference>
<comment type="caution">
    <text evidence="15">The sequence shown here is derived from an EMBL/GenBank/DDBJ whole genome shotgun (WGS) entry which is preliminary data.</text>
</comment>
<dbReference type="FunFam" id="1.10.287.130:FF:000002">
    <property type="entry name" value="Two-component osmosensing histidine kinase"/>
    <property type="match status" value="1"/>
</dbReference>